<keyword evidence="3 4" id="KW-0378">Hydrolase</keyword>
<reference evidence="8" key="1">
    <citation type="submission" date="2018-02" db="EMBL/GenBank/DDBJ databases">
        <authorList>
            <person name="Holder M.E."/>
            <person name="Ajami N.J."/>
            <person name="Petrosino J.F."/>
        </authorList>
    </citation>
    <scope>NUCLEOTIDE SEQUENCE [LARGE SCALE GENOMIC DNA]</scope>
    <source>
        <strain evidence="8">CCUG 47711</strain>
    </source>
</reference>
<protein>
    <recommendedName>
        <fullName evidence="9">Glucosylceramidase</fullName>
    </recommendedName>
</protein>
<dbReference type="SUPFAM" id="SSF51445">
    <property type="entry name" value="(Trans)glycosidases"/>
    <property type="match status" value="1"/>
</dbReference>
<evidence type="ECO:0000259" key="5">
    <source>
        <dbReference type="Pfam" id="PF02055"/>
    </source>
</evidence>
<accession>A0A2S0KM87</accession>
<dbReference type="Proteomes" id="UP000237947">
    <property type="component" value="Chromosome"/>
</dbReference>
<feature type="domain" description="Glycosyl hydrolase family 30 beta sandwich" evidence="6">
    <location>
        <begin position="189"/>
        <end position="250"/>
    </location>
</feature>
<dbReference type="KEGG" id="fsa:C5Q98_02355"/>
<dbReference type="InterPro" id="IPR013780">
    <property type="entry name" value="Glyco_hydro_b"/>
</dbReference>
<feature type="domain" description="Glycosyl hydrolase family 30 TIM-barrel" evidence="5">
    <location>
        <begin position="4"/>
        <end position="186"/>
    </location>
</feature>
<dbReference type="EMBL" id="CP027226">
    <property type="protein sequence ID" value="AVM42143.1"/>
    <property type="molecule type" value="Genomic_DNA"/>
</dbReference>
<evidence type="ECO:0000256" key="3">
    <source>
        <dbReference type="ARBA" id="ARBA00022801"/>
    </source>
</evidence>
<dbReference type="Pfam" id="PF02055">
    <property type="entry name" value="Glyco_hydro_30"/>
    <property type="match status" value="1"/>
</dbReference>
<dbReference type="Gene3D" id="3.20.20.80">
    <property type="entry name" value="Glycosidases"/>
    <property type="match status" value="1"/>
</dbReference>
<evidence type="ECO:0000256" key="2">
    <source>
        <dbReference type="ARBA" id="ARBA00022729"/>
    </source>
</evidence>
<evidence type="ECO:0000313" key="8">
    <source>
        <dbReference type="Proteomes" id="UP000237947"/>
    </source>
</evidence>
<dbReference type="GO" id="GO:0016020">
    <property type="term" value="C:membrane"/>
    <property type="evidence" value="ECO:0007669"/>
    <property type="project" value="GOC"/>
</dbReference>
<organism evidence="7 8">
    <name type="scientific">Fastidiosipila sanguinis</name>
    <dbReference type="NCBI Taxonomy" id="236753"/>
    <lineage>
        <taxon>Bacteria</taxon>
        <taxon>Bacillati</taxon>
        <taxon>Bacillota</taxon>
        <taxon>Clostridia</taxon>
        <taxon>Eubacteriales</taxon>
        <taxon>Oscillospiraceae</taxon>
        <taxon>Fastidiosipila</taxon>
    </lineage>
</organism>
<evidence type="ECO:0000256" key="1">
    <source>
        <dbReference type="ARBA" id="ARBA00005382"/>
    </source>
</evidence>
<dbReference type="InterPro" id="IPR001139">
    <property type="entry name" value="Glyco_hydro_30"/>
</dbReference>
<dbReference type="PANTHER" id="PTHR11069">
    <property type="entry name" value="GLUCOSYLCERAMIDASE"/>
    <property type="match status" value="1"/>
</dbReference>
<keyword evidence="4" id="KW-0326">Glycosidase</keyword>
<dbReference type="GO" id="GO:0006680">
    <property type="term" value="P:glucosylceramide catabolic process"/>
    <property type="evidence" value="ECO:0007669"/>
    <property type="project" value="TreeGrafter"/>
</dbReference>
<sequence length="253" mass="29458">MTIQNEPNVAQTWDSCLFSAEEEKDFLDNYLYPELEKNDLQDLHIYIWDHNKERALERAEITIDEQNIDKIEGLAFHWYTGDHFDVLRILKEKYPELQLTLSEFCVEYSRFDDDQLQHANMYAHELIGNYNAGMNNFIDWNICLNEEGGPNHVENFCSAPVMYDRQSKKINYNLTFDYISHFSKYIESGATVLGSSSYSKDLEQLALMNPNGEIILIVLNQADNDHDIVVRVKGNENFSTIIECNSITTFVIK</sequence>
<evidence type="ECO:0000259" key="6">
    <source>
        <dbReference type="Pfam" id="PF17189"/>
    </source>
</evidence>
<dbReference type="InterPro" id="IPR033452">
    <property type="entry name" value="GH30_C"/>
</dbReference>
<name>A0A2S0KM87_9FIRM</name>
<dbReference type="PANTHER" id="PTHR11069:SF23">
    <property type="entry name" value="LYSOSOMAL ACID GLUCOSYLCERAMIDASE"/>
    <property type="match status" value="1"/>
</dbReference>
<dbReference type="Pfam" id="PF17189">
    <property type="entry name" value="Glyco_hydro_30C"/>
    <property type="match status" value="1"/>
</dbReference>
<gene>
    <name evidence="7" type="ORF">C5Q98_02355</name>
</gene>
<keyword evidence="8" id="KW-1185">Reference proteome</keyword>
<dbReference type="AlphaFoldDB" id="A0A2S0KM87"/>
<comment type="similarity">
    <text evidence="1 4">Belongs to the glycosyl hydrolase 30 family.</text>
</comment>
<evidence type="ECO:0000313" key="7">
    <source>
        <dbReference type="EMBL" id="AVM42143.1"/>
    </source>
</evidence>
<evidence type="ECO:0008006" key="9">
    <source>
        <dbReference type="Google" id="ProtNLM"/>
    </source>
</evidence>
<dbReference type="Gene3D" id="2.60.40.1180">
    <property type="entry name" value="Golgi alpha-mannosidase II"/>
    <property type="match status" value="1"/>
</dbReference>
<dbReference type="InterPro" id="IPR017853">
    <property type="entry name" value="GH"/>
</dbReference>
<keyword evidence="2" id="KW-0732">Signal</keyword>
<dbReference type="GO" id="GO:0004348">
    <property type="term" value="F:glucosylceramidase activity"/>
    <property type="evidence" value="ECO:0007669"/>
    <property type="project" value="InterPro"/>
</dbReference>
<proteinExistence type="inferred from homology"/>
<dbReference type="InterPro" id="IPR033453">
    <property type="entry name" value="Glyco_hydro_30_TIM-barrel"/>
</dbReference>
<evidence type="ECO:0000256" key="4">
    <source>
        <dbReference type="RuleBase" id="RU361188"/>
    </source>
</evidence>